<comment type="similarity">
    <text evidence="1 8">Belongs to the bacterial histone-like protein family.</text>
</comment>
<keyword evidence="10" id="KW-1185">Reference proteome</keyword>
<evidence type="ECO:0000313" key="10">
    <source>
        <dbReference type="Proteomes" id="UP001157733"/>
    </source>
</evidence>
<reference evidence="9 10" key="1">
    <citation type="submission" date="2022-09" db="EMBL/GenBank/DDBJ databases">
        <authorList>
            <person name="Kop L."/>
        </authorList>
    </citation>
    <scope>NUCLEOTIDE SEQUENCE [LARGE SCALE GENOMIC DNA]</scope>
    <source>
        <strain evidence="9 10">347</strain>
    </source>
</reference>
<keyword evidence="3" id="KW-0810">Translation regulation</keyword>
<dbReference type="SMART" id="SM00411">
    <property type="entry name" value="BHL"/>
    <property type="match status" value="1"/>
</dbReference>
<evidence type="ECO:0000256" key="3">
    <source>
        <dbReference type="ARBA" id="ARBA00022845"/>
    </source>
</evidence>
<evidence type="ECO:0000256" key="5">
    <source>
        <dbReference type="ARBA" id="ARBA00023125"/>
    </source>
</evidence>
<dbReference type="Proteomes" id="UP001157733">
    <property type="component" value="Chromosome"/>
</dbReference>
<evidence type="ECO:0000256" key="7">
    <source>
        <dbReference type="ARBA" id="ARBA00023172"/>
    </source>
</evidence>
<organism evidence="9 10">
    <name type="scientific">Nitrospina watsonii</name>
    <dbReference type="NCBI Taxonomy" id="1323948"/>
    <lineage>
        <taxon>Bacteria</taxon>
        <taxon>Pseudomonadati</taxon>
        <taxon>Nitrospinota/Tectimicrobiota group</taxon>
        <taxon>Nitrospinota</taxon>
        <taxon>Nitrospinia</taxon>
        <taxon>Nitrospinales</taxon>
        <taxon>Nitrospinaceae</taxon>
        <taxon>Nitrospina</taxon>
    </lineage>
</organism>
<dbReference type="PRINTS" id="PR01727">
    <property type="entry name" value="DNABINDINGHU"/>
</dbReference>
<dbReference type="CDD" id="cd13835">
    <property type="entry name" value="IHF_A"/>
    <property type="match status" value="1"/>
</dbReference>
<keyword evidence="7" id="KW-0233">DNA recombination</keyword>
<keyword evidence="4" id="KW-0805">Transcription regulation</keyword>
<dbReference type="Gene3D" id="4.10.520.10">
    <property type="entry name" value="IHF-like DNA-binding proteins"/>
    <property type="match status" value="1"/>
</dbReference>
<proteinExistence type="inferred from homology"/>
<dbReference type="PANTHER" id="PTHR33175">
    <property type="entry name" value="DNA-BINDING PROTEIN HU"/>
    <property type="match status" value="1"/>
</dbReference>
<dbReference type="InterPro" id="IPR005684">
    <property type="entry name" value="IHF_alpha"/>
</dbReference>
<evidence type="ECO:0000256" key="2">
    <source>
        <dbReference type="ARBA" id="ARBA00018329"/>
    </source>
</evidence>
<accession>A0ABM9HCS6</accession>
<dbReference type="NCBIfam" id="NF001401">
    <property type="entry name" value="PRK00285.1"/>
    <property type="match status" value="1"/>
</dbReference>
<keyword evidence="5" id="KW-0238">DNA-binding</keyword>
<evidence type="ECO:0000313" key="9">
    <source>
        <dbReference type="EMBL" id="CAI2718011.1"/>
    </source>
</evidence>
<dbReference type="PANTHER" id="PTHR33175:SF2">
    <property type="entry name" value="INTEGRATION HOST FACTOR SUBUNIT ALPHA"/>
    <property type="match status" value="1"/>
</dbReference>
<sequence length="108" mass="12174">MPNTPEVGTVVKADLVDRVYDKVGFTRKEAAEAVEVVFEEIKNALVRGEDVRIVGFASFNLRDKKARKARNPSTGEPIVIQPRRVLSFKPSKQLLQSTNRELDEHKTP</sequence>
<evidence type="ECO:0000256" key="1">
    <source>
        <dbReference type="ARBA" id="ARBA00010529"/>
    </source>
</evidence>
<dbReference type="SUPFAM" id="SSF47729">
    <property type="entry name" value="IHF-like DNA-binding proteins"/>
    <property type="match status" value="1"/>
</dbReference>
<dbReference type="EMBL" id="OX336137">
    <property type="protein sequence ID" value="CAI2718011.1"/>
    <property type="molecule type" value="Genomic_DNA"/>
</dbReference>
<dbReference type="PROSITE" id="PS00045">
    <property type="entry name" value="HISTONE_LIKE"/>
    <property type="match status" value="1"/>
</dbReference>
<evidence type="ECO:0000256" key="4">
    <source>
        <dbReference type="ARBA" id="ARBA00023015"/>
    </source>
</evidence>
<dbReference type="RefSeq" id="WP_282010922.1">
    <property type="nucleotide sequence ID" value="NZ_OX336137.1"/>
</dbReference>
<evidence type="ECO:0000256" key="8">
    <source>
        <dbReference type="RuleBase" id="RU003939"/>
    </source>
</evidence>
<evidence type="ECO:0000256" key="6">
    <source>
        <dbReference type="ARBA" id="ARBA00023163"/>
    </source>
</evidence>
<protein>
    <recommendedName>
        <fullName evidence="2">Integration host factor subunit alpha</fullName>
    </recommendedName>
</protein>
<dbReference type="InterPro" id="IPR010992">
    <property type="entry name" value="IHF-like_DNA-bd_dom_sf"/>
</dbReference>
<keyword evidence="6" id="KW-0804">Transcription</keyword>
<name>A0ABM9HCS6_9BACT</name>
<gene>
    <name evidence="9" type="primary">ihfA</name>
    <name evidence="9" type="ORF">NSPWAT_1152</name>
</gene>
<dbReference type="Pfam" id="PF00216">
    <property type="entry name" value="Bac_DNA_binding"/>
    <property type="match status" value="1"/>
</dbReference>
<dbReference type="InterPro" id="IPR000119">
    <property type="entry name" value="Hist_DNA-bd"/>
</dbReference>
<dbReference type="InterPro" id="IPR020816">
    <property type="entry name" value="Histone-like_DNA-bd_CS"/>
</dbReference>